<feature type="transmembrane region" description="Helical" evidence="1">
    <location>
        <begin position="12"/>
        <end position="36"/>
    </location>
</feature>
<accession>A0A4R6VCR5</accession>
<comment type="caution">
    <text evidence="2">The sequence shown here is derived from an EMBL/GenBank/DDBJ whole genome shotgun (WGS) entry which is preliminary data.</text>
</comment>
<keyword evidence="1" id="KW-1133">Transmembrane helix</keyword>
<keyword evidence="1" id="KW-0812">Transmembrane</keyword>
<keyword evidence="3" id="KW-1185">Reference proteome</keyword>
<feature type="transmembrane region" description="Helical" evidence="1">
    <location>
        <begin position="42"/>
        <end position="68"/>
    </location>
</feature>
<dbReference type="AlphaFoldDB" id="A0A4R6VCR5"/>
<organism evidence="2 3">
    <name type="scientific">Actinorugispora endophytica</name>
    <dbReference type="NCBI Taxonomy" id="1605990"/>
    <lineage>
        <taxon>Bacteria</taxon>
        <taxon>Bacillati</taxon>
        <taxon>Actinomycetota</taxon>
        <taxon>Actinomycetes</taxon>
        <taxon>Streptosporangiales</taxon>
        <taxon>Nocardiopsidaceae</taxon>
        <taxon>Actinorugispora</taxon>
    </lineage>
</organism>
<feature type="transmembrane region" description="Helical" evidence="1">
    <location>
        <begin position="80"/>
        <end position="102"/>
    </location>
</feature>
<reference evidence="2 3" key="1">
    <citation type="submission" date="2019-03" db="EMBL/GenBank/DDBJ databases">
        <title>Genomic Encyclopedia of Type Strains, Phase IV (KMG-IV): sequencing the most valuable type-strain genomes for metagenomic binning, comparative biology and taxonomic classification.</title>
        <authorList>
            <person name="Goeker M."/>
        </authorList>
    </citation>
    <scope>NUCLEOTIDE SEQUENCE [LARGE SCALE GENOMIC DNA]</scope>
    <source>
        <strain evidence="2 3">DSM 46770</strain>
    </source>
</reference>
<feature type="transmembrane region" description="Helical" evidence="1">
    <location>
        <begin position="114"/>
        <end position="132"/>
    </location>
</feature>
<dbReference type="EMBL" id="SNYN01000001">
    <property type="protein sequence ID" value="TDQ54767.1"/>
    <property type="molecule type" value="Genomic_DNA"/>
</dbReference>
<keyword evidence="1" id="KW-0472">Membrane</keyword>
<gene>
    <name evidence="2" type="ORF">EV190_10183</name>
</gene>
<sequence length="145" mass="14689">MDTDVLDHRLGTALAVLNGVFLTLLGLVAGGAVGLSASWLSWLWLVGAVGQGLAVVTTLLVLATLFAGSRALGWSTGAKWGPGAFALGWIASSFALIGVSYGGDVLMTSAPTNYLFLYGGVAAVVMGAVLTPDPATARTRPRGTP</sequence>
<evidence type="ECO:0000313" key="2">
    <source>
        <dbReference type="EMBL" id="TDQ54767.1"/>
    </source>
</evidence>
<evidence type="ECO:0000313" key="3">
    <source>
        <dbReference type="Proteomes" id="UP000295281"/>
    </source>
</evidence>
<proteinExistence type="predicted"/>
<protein>
    <submittedName>
        <fullName evidence="2">Uncharacterized protein</fullName>
    </submittedName>
</protein>
<dbReference type="Proteomes" id="UP000295281">
    <property type="component" value="Unassembled WGS sequence"/>
</dbReference>
<evidence type="ECO:0000256" key="1">
    <source>
        <dbReference type="SAM" id="Phobius"/>
    </source>
</evidence>
<name>A0A4R6VCR5_9ACTN</name>